<comment type="caution">
    <text evidence="2">The sequence shown here is derived from an EMBL/GenBank/DDBJ whole genome shotgun (WGS) entry which is preliminary data.</text>
</comment>
<dbReference type="AlphaFoldDB" id="A0A699XMK8"/>
<evidence type="ECO:0000313" key="2">
    <source>
        <dbReference type="EMBL" id="GFD60917.1"/>
    </source>
</evidence>
<name>A0A699XMK8_TANCI</name>
<accession>A0A699XMK8</accession>
<feature type="non-terminal residue" evidence="2">
    <location>
        <position position="1"/>
    </location>
</feature>
<evidence type="ECO:0000256" key="1">
    <source>
        <dbReference type="SAM" id="MobiDB-lite"/>
    </source>
</evidence>
<sequence length="79" mass="8182">EWSDTYRKRTGRVAGGGPAPAAVQAKALVGDDPEQPTAPEGLGVGLALDLEHVERQQDNLANANERAGRGVHDGLAVAL</sequence>
<feature type="region of interest" description="Disordered" evidence="1">
    <location>
        <begin position="1"/>
        <end position="20"/>
    </location>
</feature>
<feature type="non-terminal residue" evidence="2">
    <location>
        <position position="79"/>
    </location>
</feature>
<proteinExistence type="predicted"/>
<reference evidence="2" key="1">
    <citation type="journal article" date="2019" name="Sci. Rep.">
        <title>Draft genome of Tanacetum cinerariifolium, the natural source of mosquito coil.</title>
        <authorList>
            <person name="Yamashiro T."/>
            <person name="Shiraishi A."/>
            <person name="Satake H."/>
            <person name="Nakayama K."/>
        </authorList>
    </citation>
    <scope>NUCLEOTIDE SEQUENCE</scope>
</reference>
<protein>
    <submittedName>
        <fullName evidence="2">Uncharacterized protein</fullName>
    </submittedName>
</protein>
<gene>
    <name evidence="2" type="ORF">Tci_932886</name>
</gene>
<organism evidence="2">
    <name type="scientific">Tanacetum cinerariifolium</name>
    <name type="common">Dalmatian daisy</name>
    <name type="synonym">Chrysanthemum cinerariifolium</name>
    <dbReference type="NCBI Taxonomy" id="118510"/>
    <lineage>
        <taxon>Eukaryota</taxon>
        <taxon>Viridiplantae</taxon>
        <taxon>Streptophyta</taxon>
        <taxon>Embryophyta</taxon>
        <taxon>Tracheophyta</taxon>
        <taxon>Spermatophyta</taxon>
        <taxon>Magnoliopsida</taxon>
        <taxon>eudicotyledons</taxon>
        <taxon>Gunneridae</taxon>
        <taxon>Pentapetalae</taxon>
        <taxon>asterids</taxon>
        <taxon>campanulids</taxon>
        <taxon>Asterales</taxon>
        <taxon>Asteraceae</taxon>
        <taxon>Asteroideae</taxon>
        <taxon>Anthemideae</taxon>
        <taxon>Anthemidinae</taxon>
        <taxon>Tanacetum</taxon>
    </lineage>
</organism>
<dbReference type="EMBL" id="BKCJ011884509">
    <property type="protein sequence ID" value="GFD60917.1"/>
    <property type="molecule type" value="Genomic_DNA"/>
</dbReference>